<accession>A0ABW1R1P7</accession>
<organism evidence="1 2">
    <name type="scientific">Nocardioides yefusunii</name>
    <dbReference type="NCBI Taxonomy" id="2500546"/>
    <lineage>
        <taxon>Bacteria</taxon>
        <taxon>Bacillati</taxon>
        <taxon>Actinomycetota</taxon>
        <taxon>Actinomycetes</taxon>
        <taxon>Propionibacteriales</taxon>
        <taxon>Nocardioidaceae</taxon>
        <taxon>Nocardioides</taxon>
    </lineage>
</organism>
<sequence>MSSDATVPHPENDTELLEQTIKDPALASAVLEIESHVAQEGWEQPARLYALVDTLRFIEAEPRMAAAMGLDTNAVPGSLTAVEQEQYGPERQIEEVLAGIVWPETVDGCAVVLERLALPPEADAEMPEDPEERAAYARNHPQAQIVRMAAGATRAGNTYCALRLKAHDDDFAVVDGTEMVPELVELVLSTLHEGAPDGAGDQP</sequence>
<dbReference type="InterPro" id="IPR047681">
    <property type="entry name" value="PPA1309-like"/>
</dbReference>
<proteinExistence type="predicted"/>
<dbReference type="EMBL" id="JBHSQI010000006">
    <property type="protein sequence ID" value="MFC6154516.1"/>
    <property type="molecule type" value="Genomic_DNA"/>
</dbReference>
<dbReference type="Proteomes" id="UP001596098">
    <property type="component" value="Unassembled WGS sequence"/>
</dbReference>
<keyword evidence="2" id="KW-1185">Reference proteome</keyword>
<comment type="caution">
    <text evidence="1">The sequence shown here is derived from an EMBL/GenBank/DDBJ whole genome shotgun (WGS) entry which is preliminary data.</text>
</comment>
<dbReference type="NCBIfam" id="NF040618">
    <property type="entry name" value="PPA1309_fam"/>
    <property type="match status" value="1"/>
</dbReference>
<reference evidence="2" key="1">
    <citation type="journal article" date="2019" name="Int. J. Syst. Evol. Microbiol.">
        <title>The Global Catalogue of Microorganisms (GCM) 10K type strain sequencing project: providing services to taxonomists for standard genome sequencing and annotation.</title>
        <authorList>
            <consortium name="The Broad Institute Genomics Platform"/>
            <consortium name="The Broad Institute Genome Sequencing Center for Infectious Disease"/>
            <person name="Wu L."/>
            <person name="Ma J."/>
        </authorList>
    </citation>
    <scope>NUCLEOTIDE SEQUENCE [LARGE SCALE GENOMIC DNA]</scope>
    <source>
        <strain evidence="2">DFY28</strain>
    </source>
</reference>
<gene>
    <name evidence="1" type="ORF">ACFPWU_12675</name>
</gene>
<evidence type="ECO:0000313" key="2">
    <source>
        <dbReference type="Proteomes" id="UP001596098"/>
    </source>
</evidence>
<evidence type="ECO:0000313" key="1">
    <source>
        <dbReference type="EMBL" id="MFC6154516.1"/>
    </source>
</evidence>
<dbReference type="RefSeq" id="WP_239022234.1">
    <property type="nucleotide sequence ID" value="NZ_CP034929.1"/>
</dbReference>
<name>A0ABW1R1P7_9ACTN</name>
<protein>
    <submittedName>
        <fullName evidence="1">PPA1309 family protein</fullName>
    </submittedName>
</protein>